<comment type="caution">
    <text evidence="7">The sequence shown here is derived from an EMBL/GenBank/DDBJ whole genome shotgun (WGS) entry which is preliminary data.</text>
</comment>
<dbReference type="InterPro" id="IPR002015">
    <property type="entry name" value="Proteasome/cyclosome_rpt"/>
</dbReference>
<dbReference type="InterPro" id="IPR040892">
    <property type="entry name" value="RPN1_N"/>
</dbReference>
<dbReference type="PANTHER" id="PTHR10943:SF1">
    <property type="entry name" value="26S PROTEASOME NON-ATPASE REGULATORY SUBUNIT 2"/>
    <property type="match status" value="1"/>
</dbReference>
<dbReference type="GO" id="GO:0042176">
    <property type="term" value="P:regulation of protein catabolic process"/>
    <property type="evidence" value="ECO:0007669"/>
    <property type="project" value="InterPro"/>
</dbReference>
<evidence type="ECO:0000313" key="7">
    <source>
        <dbReference type="EMBL" id="KAA8491649.1"/>
    </source>
</evidence>
<feature type="domain" description="26S proteasome non-ATPase regulatory subunit RPN1 C-terminal" evidence="6">
    <location>
        <begin position="988"/>
        <end position="1042"/>
    </location>
</feature>
<dbReference type="InterPro" id="IPR016643">
    <property type="entry name" value="26S_Psome_Rpn1"/>
</dbReference>
<evidence type="ECO:0000256" key="4">
    <source>
        <dbReference type="SAM" id="MobiDB-lite"/>
    </source>
</evidence>
<dbReference type="PANTHER" id="PTHR10943">
    <property type="entry name" value="26S PROTEASOME NON-ATPASE REGULATORY SUBUNIT"/>
    <property type="match status" value="1"/>
</dbReference>
<dbReference type="OrthoDB" id="10252509at2759"/>
<evidence type="ECO:0000259" key="6">
    <source>
        <dbReference type="Pfam" id="PF18051"/>
    </source>
</evidence>
<dbReference type="EMBL" id="VRMN01000012">
    <property type="protein sequence ID" value="KAA8491649.1"/>
    <property type="molecule type" value="Genomic_DNA"/>
</dbReference>
<dbReference type="GO" id="GO:0034515">
    <property type="term" value="C:proteasome storage granule"/>
    <property type="evidence" value="ECO:0007669"/>
    <property type="project" value="TreeGrafter"/>
</dbReference>
<evidence type="ECO:0000256" key="2">
    <source>
        <dbReference type="ARBA" id="ARBA00022737"/>
    </source>
</evidence>
<dbReference type="Gene3D" id="1.25.10.10">
    <property type="entry name" value="Leucine-rich Repeat Variant"/>
    <property type="match status" value="2"/>
</dbReference>
<evidence type="ECO:0000256" key="1">
    <source>
        <dbReference type="ARBA" id="ARBA00005460"/>
    </source>
</evidence>
<organism evidence="7 8">
    <name type="scientific">Porphyridium purpureum</name>
    <name type="common">Red alga</name>
    <name type="synonym">Porphyridium cruentum</name>
    <dbReference type="NCBI Taxonomy" id="35688"/>
    <lineage>
        <taxon>Eukaryota</taxon>
        <taxon>Rhodophyta</taxon>
        <taxon>Bangiophyceae</taxon>
        <taxon>Porphyridiales</taxon>
        <taxon>Porphyridiaceae</taxon>
        <taxon>Porphyridium</taxon>
    </lineage>
</organism>
<dbReference type="GO" id="GO:0030234">
    <property type="term" value="F:enzyme regulator activity"/>
    <property type="evidence" value="ECO:0007669"/>
    <property type="project" value="InterPro"/>
</dbReference>
<proteinExistence type="inferred from homology"/>
<dbReference type="AlphaFoldDB" id="A0A5J4YJR2"/>
<dbReference type="InterPro" id="IPR041433">
    <property type="entry name" value="RPN1_C"/>
</dbReference>
<dbReference type="Pfam" id="PF01851">
    <property type="entry name" value="PC_rep"/>
    <property type="match status" value="2"/>
</dbReference>
<feature type="compositionally biased region" description="Basic and acidic residues" evidence="4">
    <location>
        <begin position="15"/>
        <end position="26"/>
    </location>
</feature>
<accession>A0A5J4YJR2</accession>
<sequence>MVEKKADAAGAAPGKKKESKDAKGADSKNQAKKGTGDLEVEMSEEDRLLQEELALLASRAMDTDAGVQKLALERIRAEIRSATSSMTSVPKPLKFMRDHYHPLKAFHESMMDEQNKVFLSDILSVLAMSMAKEGSRESLRFKLQGSGDPPQSWGHEYVRSLCGEIGQEYAVRVQEIADAAAEKQDEELEKMDEQAAIDAATTDLTKLVREIVPFLLASNAQSEAVDLLMEVDNVPLLREYVTEAHVERVAMYLVTCASYLPEPDDAEAFHEAAVLYKMCNQPRQAVRVALRLRDKHMIKEIFRSADAITRKQLAFDLSRHNMVLDDDDGDDIDDMDELLKDIMGNVKLSEHFLTLAKDLEVLEPKLPADIYKSHLVDNVRAGAGGTGLSSQSNVDSARQNLASTFVNAFVNCGFGQDKLLSDEENKWIYRNKEHGMMSATASLGMIMQWDLDGGLGKIDKYMYSLEDHVKAGALLAVGVLSAGCVRNECDPALALLSEHIDASVPFMKIGAMLGLGIAYAGTNREDIMELLVPVVADGTVSGELCAFAALALGLVFVGSANEDLAATLLQVLAERSEATDSSGLLNDPLLLSFLPVSLGFVFLGRQEACEAVVESIQAMVHGSVLQKLCATALEACAYACSGNVLKVQKFLAMCGERPQEQADDVAEGSGSVSVPAGAELSTRESAGGDLDEQTIATVARLGATSMEDGADIDIGSSYAATGAGTGGGVVEGSAESSSARAPSRGSTSMAAESSSSGVDASASTTADQGEEDMTKYAAALAMQESMAVMGIAMVAMQEETGSAMALRMCSHLLQYGSPAVRRTIPLMYGLLLISNPQITAMEALSKLTHDADTDVAQLAILALGLIGAGTNHSRIAGMLRQLSSYYAKDAGPLFITRIAQGLLHAAKGLVTFNPVHSGRFLVNPVALAGLLTVLCACFNLKGTILGKHHYILYVLSLTMKPRMLLCVDEETLEPLDVPVRVGTAVDTVGLVGRPKTITGFQTHASPVVLAAGERAEIGTEEYIASCSGVLENVVLLKKNPEYIELEK</sequence>
<evidence type="ECO:0000256" key="3">
    <source>
        <dbReference type="ARBA" id="ARBA00022942"/>
    </source>
</evidence>
<feature type="region of interest" description="Disordered" evidence="4">
    <location>
        <begin position="1"/>
        <end position="41"/>
    </location>
</feature>
<dbReference type="GO" id="GO:0043161">
    <property type="term" value="P:proteasome-mediated ubiquitin-dependent protein catabolic process"/>
    <property type="evidence" value="ECO:0007669"/>
    <property type="project" value="TreeGrafter"/>
</dbReference>
<dbReference type="GO" id="GO:0005634">
    <property type="term" value="C:nucleus"/>
    <property type="evidence" value="ECO:0007669"/>
    <property type="project" value="TreeGrafter"/>
</dbReference>
<dbReference type="Proteomes" id="UP000324585">
    <property type="component" value="Unassembled WGS sequence"/>
</dbReference>
<evidence type="ECO:0000259" key="5">
    <source>
        <dbReference type="Pfam" id="PF17781"/>
    </source>
</evidence>
<reference evidence="8" key="1">
    <citation type="journal article" date="2019" name="Nat. Commun.">
        <title>Expansion of phycobilisome linker gene families in mesophilic red algae.</title>
        <authorList>
            <person name="Lee J."/>
            <person name="Kim D."/>
            <person name="Bhattacharya D."/>
            <person name="Yoon H.S."/>
        </authorList>
    </citation>
    <scope>NUCLEOTIDE SEQUENCE [LARGE SCALE GENOMIC DNA]</scope>
    <source>
        <strain evidence="8">CCMP 1328</strain>
    </source>
</reference>
<dbReference type="OMA" id="GTCNGDI"/>
<keyword evidence="3 7" id="KW-0647">Proteasome</keyword>
<keyword evidence="8" id="KW-1185">Reference proteome</keyword>
<protein>
    <submittedName>
        <fullName evidence="7">26S proteasome regulatory subunit RPN1</fullName>
    </submittedName>
</protein>
<feature type="compositionally biased region" description="Low complexity" evidence="4">
    <location>
        <begin position="731"/>
        <end position="767"/>
    </location>
</feature>
<gene>
    <name evidence="7" type="ORF">FVE85_9696</name>
</gene>
<feature type="domain" description="RPN1 N-terminal" evidence="5">
    <location>
        <begin position="54"/>
        <end position="375"/>
    </location>
</feature>
<dbReference type="InterPro" id="IPR016024">
    <property type="entry name" value="ARM-type_fold"/>
</dbReference>
<keyword evidence="2" id="KW-0677">Repeat</keyword>
<dbReference type="SUPFAM" id="SSF48371">
    <property type="entry name" value="ARM repeat"/>
    <property type="match status" value="1"/>
</dbReference>
<dbReference type="InterPro" id="IPR011989">
    <property type="entry name" value="ARM-like"/>
</dbReference>
<feature type="region of interest" description="Disordered" evidence="4">
    <location>
        <begin position="661"/>
        <end position="691"/>
    </location>
</feature>
<name>A0A5J4YJR2_PORPP</name>
<evidence type="ECO:0000313" key="8">
    <source>
        <dbReference type="Proteomes" id="UP000324585"/>
    </source>
</evidence>
<feature type="region of interest" description="Disordered" evidence="4">
    <location>
        <begin position="725"/>
        <end position="769"/>
    </location>
</feature>
<dbReference type="PIRSF" id="PIRSF015965">
    <property type="entry name" value="26S_Psome_Rpn1"/>
    <property type="match status" value="1"/>
</dbReference>
<dbReference type="Pfam" id="PF18051">
    <property type="entry name" value="RPN1_C"/>
    <property type="match status" value="1"/>
</dbReference>
<dbReference type="GO" id="GO:0008540">
    <property type="term" value="C:proteasome regulatory particle, base subcomplex"/>
    <property type="evidence" value="ECO:0007669"/>
    <property type="project" value="TreeGrafter"/>
</dbReference>
<comment type="similarity">
    <text evidence="1">Belongs to the proteasome subunit S2 family.</text>
</comment>
<dbReference type="Pfam" id="PF17781">
    <property type="entry name" value="RPN1_RPN2_N"/>
    <property type="match status" value="1"/>
</dbReference>